<dbReference type="EMBL" id="MTCY01000074">
    <property type="protein sequence ID" value="OWP74365.1"/>
    <property type="molecule type" value="Genomic_DNA"/>
</dbReference>
<evidence type="ECO:0000313" key="1">
    <source>
        <dbReference type="EMBL" id="OWP74365.1"/>
    </source>
</evidence>
<name>A0A246G7D3_9FLAO</name>
<sequence>NSHNCEKQTIDINNLFYLTTRIHSQSNEYKVYLKKDSKIILGEVITRRINEGSENIIVNFKKTFNVTRIDSLFLEINKKTHIISDIKFLEVETTNGSSNPCLLSYKLDGNKKTGKEIEL</sequence>
<evidence type="ECO:0000313" key="2">
    <source>
        <dbReference type="Proteomes" id="UP000198034"/>
    </source>
</evidence>
<dbReference type="Proteomes" id="UP000198034">
    <property type="component" value="Unassembled WGS sequence"/>
</dbReference>
<comment type="caution">
    <text evidence="1">The sequence shown here is derived from an EMBL/GenBank/DDBJ whole genome shotgun (WGS) entry which is preliminary data.</text>
</comment>
<organism evidence="1 2">
    <name type="scientific">Flavobacterium columnare</name>
    <dbReference type="NCBI Taxonomy" id="996"/>
    <lineage>
        <taxon>Bacteria</taxon>
        <taxon>Pseudomonadati</taxon>
        <taxon>Bacteroidota</taxon>
        <taxon>Flavobacteriia</taxon>
        <taxon>Flavobacteriales</taxon>
        <taxon>Flavobacteriaceae</taxon>
        <taxon>Flavobacterium</taxon>
    </lineage>
</organism>
<gene>
    <name evidence="1" type="ORF">BWK62_14550</name>
</gene>
<reference evidence="1 2" key="1">
    <citation type="journal article" date="2017" name="Infect. Genet. Evol.">
        <title>Comparative genome analysis of fish pathogen Flavobacterium columnare reveals extensive sequence diversity within the species.</title>
        <authorList>
            <person name="Kayansamruaj P."/>
            <person name="Dong H.T."/>
            <person name="Hirono I."/>
            <person name="Kondo H."/>
            <person name="Senapin S."/>
            <person name="Rodkhum C."/>
        </authorList>
    </citation>
    <scope>NUCLEOTIDE SEQUENCE [LARGE SCALE GENOMIC DNA]</scope>
    <source>
        <strain evidence="1 2">1214</strain>
    </source>
</reference>
<accession>A0A246G7D3</accession>
<feature type="non-terminal residue" evidence="1">
    <location>
        <position position="1"/>
    </location>
</feature>
<dbReference type="AlphaFoldDB" id="A0A246G7D3"/>
<protein>
    <submittedName>
        <fullName evidence="1">Uncharacterized protein</fullName>
    </submittedName>
</protein>
<proteinExistence type="predicted"/>